<dbReference type="SUPFAM" id="SSF52540">
    <property type="entry name" value="P-loop containing nucleoside triphosphate hydrolases"/>
    <property type="match status" value="1"/>
</dbReference>
<keyword evidence="4" id="KW-0547">Nucleotide-binding</keyword>
<feature type="coiled-coil region" evidence="10">
    <location>
        <begin position="296"/>
        <end position="333"/>
    </location>
</feature>
<dbReference type="GO" id="GO:0006310">
    <property type="term" value="P:DNA recombination"/>
    <property type="evidence" value="ECO:0007669"/>
    <property type="project" value="InterPro"/>
</dbReference>
<keyword evidence="6" id="KW-0067">ATP-binding</keyword>
<dbReference type="InterPro" id="IPR003593">
    <property type="entry name" value="AAA+_ATPase"/>
</dbReference>
<evidence type="ECO:0000256" key="9">
    <source>
        <dbReference type="PIRNR" id="PIRNR003128"/>
    </source>
</evidence>
<dbReference type="Proteomes" id="UP000053099">
    <property type="component" value="Unassembled WGS sequence"/>
</dbReference>
<feature type="domain" description="AAA+ ATPase" evidence="11">
    <location>
        <begin position="21"/>
        <end position="482"/>
    </location>
</feature>
<keyword evidence="5 9" id="KW-0227">DNA damage</keyword>
<keyword evidence="7 9" id="KW-0234">DNA repair</keyword>
<dbReference type="AlphaFoldDB" id="A0A0N0ZRS9"/>
<keyword evidence="10" id="KW-0175">Coiled coil</keyword>
<evidence type="ECO:0000256" key="6">
    <source>
        <dbReference type="ARBA" id="ARBA00022840"/>
    </source>
</evidence>
<accession>A0A0N0ZRS9</accession>
<evidence type="ECO:0000256" key="7">
    <source>
        <dbReference type="ARBA" id="ARBA00023204"/>
    </source>
</evidence>
<proteinExistence type="inferred from homology"/>
<gene>
    <name evidence="12" type="ORF">AN926_08715</name>
</gene>
<dbReference type="Pfam" id="PF02463">
    <property type="entry name" value="SMC_N"/>
    <property type="match status" value="1"/>
</dbReference>
<organism evidence="12 13">
    <name type="scientific">Thermus scotoductus</name>
    <dbReference type="NCBI Taxonomy" id="37636"/>
    <lineage>
        <taxon>Bacteria</taxon>
        <taxon>Thermotogati</taxon>
        <taxon>Deinococcota</taxon>
        <taxon>Deinococci</taxon>
        <taxon>Thermales</taxon>
        <taxon>Thermaceae</taxon>
        <taxon>Thermus</taxon>
    </lineage>
</organism>
<protein>
    <recommendedName>
        <fullName evidence="3 9">DNA repair protein RecN</fullName>
    </recommendedName>
    <alternativeName>
        <fullName evidence="8 9">Recombination protein N</fullName>
    </alternativeName>
</protein>
<dbReference type="EMBL" id="LJJR01000026">
    <property type="protein sequence ID" value="KPD28676.1"/>
    <property type="molecule type" value="Genomic_DNA"/>
</dbReference>
<evidence type="ECO:0000259" key="11">
    <source>
        <dbReference type="SMART" id="SM00382"/>
    </source>
</evidence>
<evidence type="ECO:0000256" key="3">
    <source>
        <dbReference type="ARBA" id="ARBA00021315"/>
    </source>
</evidence>
<evidence type="ECO:0000256" key="2">
    <source>
        <dbReference type="ARBA" id="ARBA00009441"/>
    </source>
</evidence>
<reference evidence="12 13" key="1">
    <citation type="submission" date="2015-09" db="EMBL/GenBank/DDBJ databases">
        <title>Draft genome sequence of Thermus scotoductus strain K1 isolated from a geothermal spring in Nagorno-Karabakh, Armenia.</title>
        <authorList>
            <person name="Saghatelyan A."/>
            <person name="Poghosyan L."/>
            <person name="Panosyan H."/>
            <person name="Birkeland N.-K."/>
        </authorList>
    </citation>
    <scope>NUCLEOTIDE SEQUENCE [LARGE SCALE GENOMIC DNA]</scope>
    <source>
        <strain evidence="12 13">K1</strain>
    </source>
</reference>
<dbReference type="InterPro" id="IPR027417">
    <property type="entry name" value="P-loop_NTPase"/>
</dbReference>
<dbReference type="PANTHER" id="PTHR11059">
    <property type="entry name" value="DNA REPAIR PROTEIN RECN"/>
    <property type="match status" value="1"/>
</dbReference>
<evidence type="ECO:0000313" key="13">
    <source>
        <dbReference type="Proteomes" id="UP000053099"/>
    </source>
</evidence>
<dbReference type="Gene3D" id="3.40.50.300">
    <property type="entry name" value="P-loop containing nucleotide triphosphate hydrolases"/>
    <property type="match status" value="2"/>
</dbReference>
<dbReference type="PANTHER" id="PTHR11059:SF0">
    <property type="entry name" value="DNA REPAIR PROTEIN RECN"/>
    <property type="match status" value="1"/>
</dbReference>
<dbReference type="GO" id="GO:0005524">
    <property type="term" value="F:ATP binding"/>
    <property type="evidence" value="ECO:0007669"/>
    <property type="project" value="UniProtKB-KW"/>
</dbReference>
<name>A0A0N0ZRS9_THESC</name>
<evidence type="ECO:0000256" key="4">
    <source>
        <dbReference type="ARBA" id="ARBA00022741"/>
    </source>
</evidence>
<dbReference type="InterPro" id="IPR004604">
    <property type="entry name" value="DNA_recomb/repair_RecN"/>
</dbReference>
<evidence type="ECO:0000256" key="5">
    <source>
        <dbReference type="ARBA" id="ARBA00022763"/>
    </source>
</evidence>
<dbReference type="InterPro" id="IPR003395">
    <property type="entry name" value="RecF/RecN/SMC_N"/>
</dbReference>
<sequence length="534" mass="59013">MLKRLEVRNLAVIREATLELGPGLNVLTGETGAGKSLLVDALALLLGARSEGLLGPFGDSLLVTAFFQGEGEEHILSRRVGGRSTPRIDGEVVSLKELQEEAERWLSLHAQHTAIALLSPKRQRELLDALLPPGLLQEYGEAYRKHQALLAEKRTLEEALRAKTEREDLLRFQLKEILEASPRPGEDQELEAEAQKLRHLEALRERSGKAYALLAEGGALDLLQAALRELRAGSRFDPALEALAKDLEATLEGGRAVARELEDYLESLEGDPSRLAQLEERLSLLERLKRKYGPTLEEVLRYRERAEEELKALEGGEERLLKLERALRVASEALYKAGERLSEARLEAARKLEKEMETELSALGFPKARFQVELKPLPEPGPQGLEEVLFRFSANPHLPPAPLSAASGGELSRIALALALLTGAEAPTVVFDEVDTGVGGETAWKVAERLAQLGQARQVLVVTHLPQIAARAKRHLRVVKEGEEVRIEVLEGEKRIRELARLLSGQYTEAALAHARLLLEGNGHLAQDWVEAQE</sequence>
<comment type="function">
    <text evidence="1 9">May be involved in recombinational repair of damaged DNA.</text>
</comment>
<comment type="caution">
    <text evidence="12">The sequence shown here is derived from an EMBL/GenBank/DDBJ whole genome shotgun (WGS) entry which is preliminary data.</text>
</comment>
<evidence type="ECO:0000313" key="12">
    <source>
        <dbReference type="EMBL" id="KPD28676.1"/>
    </source>
</evidence>
<evidence type="ECO:0000256" key="1">
    <source>
        <dbReference type="ARBA" id="ARBA00003618"/>
    </source>
</evidence>
<evidence type="ECO:0000256" key="10">
    <source>
        <dbReference type="SAM" id="Coils"/>
    </source>
</evidence>
<comment type="similarity">
    <text evidence="2 9">Belongs to the RecN family.</text>
</comment>
<dbReference type="SMART" id="SM00382">
    <property type="entry name" value="AAA"/>
    <property type="match status" value="1"/>
</dbReference>
<dbReference type="GO" id="GO:0006281">
    <property type="term" value="P:DNA repair"/>
    <property type="evidence" value="ECO:0007669"/>
    <property type="project" value="UniProtKB-KW"/>
</dbReference>
<evidence type="ECO:0000256" key="8">
    <source>
        <dbReference type="ARBA" id="ARBA00033408"/>
    </source>
</evidence>
<dbReference type="PATRIC" id="fig|37636.3.peg.932"/>
<dbReference type="PIRSF" id="PIRSF003128">
    <property type="entry name" value="RecN"/>
    <property type="match status" value="1"/>
</dbReference>